<evidence type="ECO:0000256" key="6">
    <source>
        <dbReference type="ARBA" id="ARBA00024536"/>
    </source>
</evidence>
<evidence type="ECO:0000256" key="1">
    <source>
        <dbReference type="ARBA" id="ARBA00007718"/>
    </source>
</evidence>
<dbReference type="GO" id="GO:0046872">
    <property type="term" value="F:metal ion binding"/>
    <property type="evidence" value="ECO:0007669"/>
    <property type="project" value="UniProtKB-KW"/>
</dbReference>
<feature type="binding site" evidence="7">
    <location>
        <position position="190"/>
    </location>
    <ligand>
        <name>Fe(2+)</name>
        <dbReference type="ChEBI" id="CHEBI:29033"/>
    </ligand>
</feature>
<dbReference type="Gene3D" id="3.40.50.1400">
    <property type="match status" value="2"/>
</dbReference>
<evidence type="ECO:0000256" key="7">
    <source>
        <dbReference type="HAMAP-Rule" id="MF_00323"/>
    </source>
</evidence>
<dbReference type="CDD" id="cd00419">
    <property type="entry name" value="Ferrochelatase_C"/>
    <property type="match status" value="1"/>
</dbReference>
<dbReference type="HAMAP" id="MF_00323">
    <property type="entry name" value="Ferrochelatase"/>
    <property type="match status" value="1"/>
</dbReference>
<dbReference type="GO" id="GO:0006783">
    <property type="term" value="P:heme biosynthetic process"/>
    <property type="evidence" value="ECO:0007669"/>
    <property type="project" value="UniProtKB-UniRule"/>
</dbReference>
<accession>A0A7H0VGR7</accession>
<name>A0A7H0VGR7_9FLAO</name>
<protein>
    <recommendedName>
        <fullName evidence="7">Ferrochelatase</fullName>
        <ecNumber evidence="7">4.98.1.1</ecNumber>
    </recommendedName>
    <alternativeName>
        <fullName evidence="7">Heme synthase</fullName>
    </alternativeName>
    <alternativeName>
        <fullName evidence="7">Protoheme ferro-lyase</fullName>
    </alternativeName>
</protein>
<comment type="similarity">
    <text evidence="1 7 8">Belongs to the ferrochelatase family.</text>
</comment>
<dbReference type="NCBIfam" id="TIGR00109">
    <property type="entry name" value="hemH"/>
    <property type="match status" value="1"/>
</dbReference>
<keyword evidence="3 7" id="KW-0350">Heme biosynthesis</keyword>
<keyword evidence="2 7" id="KW-0408">Iron</keyword>
<dbReference type="SUPFAM" id="SSF53800">
    <property type="entry name" value="Chelatase"/>
    <property type="match status" value="1"/>
</dbReference>
<dbReference type="EMBL" id="CP060139">
    <property type="protein sequence ID" value="QNR24915.1"/>
    <property type="molecule type" value="Genomic_DNA"/>
</dbReference>
<dbReference type="UniPathway" id="UPA00252">
    <property type="reaction ID" value="UER00325"/>
</dbReference>
<comment type="subcellular location">
    <subcellularLocation>
        <location evidence="7">Cytoplasm</location>
    </subcellularLocation>
</comment>
<feature type="binding site" evidence="7">
    <location>
        <position position="293"/>
    </location>
    <ligand>
        <name>Fe(2+)</name>
        <dbReference type="ChEBI" id="CHEBI:29033"/>
    </ligand>
</feature>
<evidence type="ECO:0000256" key="2">
    <source>
        <dbReference type="ARBA" id="ARBA00023004"/>
    </source>
</evidence>
<dbReference type="Proteomes" id="UP000516305">
    <property type="component" value="Chromosome"/>
</dbReference>
<dbReference type="AlphaFoldDB" id="A0A7H0VGR7"/>
<evidence type="ECO:0000313" key="9">
    <source>
        <dbReference type="EMBL" id="QNR24915.1"/>
    </source>
</evidence>
<keyword evidence="4 7" id="KW-0456">Lyase</keyword>
<comment type="function">
    <text evidence="7">Catalyzes the ferrous insertion into protoporphyrin IX.</text>
</comment>
<reference evidence="9 10" key="1">
    <citation type="submission" date="2020-08" db="EMBL/GenBank/DDBJ databases">
        <title>Croceimicrobium hydrocarbonivorans gen. nov., sp. nov., a novel marine bacterium isolated from a bacterial consortium that degrades polyethylene terephthalate.</title>
        <authorList>
            <person name="Liu R."/>
        </authorList>
    </citation>
    <scope>NUCLEOTIDE SEQUENCE [LARGE SCALE GENOMIC DNA]</scope>
    <source>
        <strain evidence="9 10">A20-9</strain>
    </source>
</reference>
<evidence type="ECO:0000256" key="3">
    <source>
        <dbReference type="ARBA" id="ARBA00023133"/>
    </source>
</evidence>
<organism evidence="9 10">
    <name type="scientific">Croceimicrobium hydrocarbonivorans</name>
    <dbReference type="NCBI Taxonomy" id="2761580"/>
    <lineage>
        <taxon>Bacteria</taxon>
        <taxon>Pseudomonadati</taxon>
        <taxon>Bacteroidota</taxon>
        <taxon>Flavobacteriia</taxon>
        <taxon>Flavobacteriales</taxon>
        <taxon>Owenweeksiaceae</taxon>
        <taxon>Croceimicrobium</taxon>
    </lineage>
</organism>
<evidence type="ECO:0000313" key="10">
    <source>
        <dbReference type="Proteomes" id="UP000516305"/>
    </source>
</evidence>
<dbReference type="KEGG" id="chyd:H4K34_03475"/>
<sequence length="346" mass="39189">MKQALLIVNLGSPDSYAVADVRRYLGEFLMDERVVDFSKWFRTFLVKGIILNTRPPKSAEAYKGIWWEEGSPLMVLSERLKEQVQAHSDMPVGLGMRYGNPSIHSAIQKLKEAHPDLETLHLIPLYPHYAMSSYETVVVKAREVVEAHFPDLELLVKGPFYDDERYLNILANSIKAALPEDYDYLLFSYHGVPERQIRHSDVSKAHCLRLDNCCAKDSPAQAFCYRHQTLATTEMVARQLDLKAGTYSTSFQSRLGPIKWLDPYTDKTIAELAQKGVKKLAVVCPAFVSDCLETIEEIGVEAREIFMENGGEDFTLIPCLNDQSDWAKLLADFGTELYAKKIETTA</sequence>
<keyword evidence="5 7" id="KW-0627">Porphyrin biosynthesis</keyword>
<comment type="catalytic activity">
    <reaction evidence="7">
        <text>heme b + 2 H(+) = protoporphyrin IX + Fe(2+)</text>
        <dbReference type="Rhea" id="RHEA:22584"/>
        <dbReference type="ChEBI" id="CHEBI:15378"/>
        <dbReference type="ChEBI" id="CHEBI:29033"/>
        <dbReference type="ChEBI" id="CHEBI:57306"/>
        <dbReference type="ChEBI" id="CHEBI:60344"/>
        <dbReference type="EC" id="4.98.1.1"/>
    </reaction>
</comment>
<dbReference type="InterPro" id="IPR001015">
    <property type="entry name" value="Ferrochelatase"/>
</dbReference>
<dbReference type="InterPro" id="IPR033659">
    <property type="entry name" value="Ferrochelatase_N"/>
</dbReference>
<dbReference type="EC" id="4.98.1.1" evidence="7"/>
<keyword evidence="7" id="KW-0479">Metal-binding</keyword>
<proteinExistence type="inferred from homology"/>
<comment type="catalytic activity">
    <reaction evidence="6">
        <text>Fe-coproporphyrin III + 2 H(+) = coproporphyrin III + Fe(2+)</text>
        <dbReference type="Rhea" id="RHEA:49572"/>
        <dbReference type="ChEBI" id="CHEBI:15378"/>
        <dbReference type="ChEBI" id="CHEBI:29033"/>
        <dbReference type="ChEBI" id="CHEBI:68438"/>
        <dbReference type="ChEBI" id="CHEBI:131725"/>
        <dbReference type="EC" id="4.99.1.9"/>
    </reaction>
    <physiologicalReaction direction="right-to-left" evidence="6">
        <dbReference type="Rhea" id="RHEA:49574"/>
    </physiologicalReaction>
</comment>
<evidence type="ECO:0000256" key="4">
    <source>
        <dbReference type="ARBA" id="ARBA00023239"/>
    </source>
</evidence>
<dbReference type="GO" id="GO:0004325">
    <property type="term" value="F:ferrochelatase activity"/>
    <property type="evidence" value="ECO:0007669"/>
    <property type="project" value="UniProtKB-UniRule"/>
</dbReference>
<dbReference type="Pfam" id="PF00762">
    <property type="entry name" value="Ferrochelatase"/>
    <property type="match status" value="1"/>
</dbReference>
<dbReference type="PANTHER" id="PTHR11108:SF1">
    <property type="entry name" value="FERROCHELATASE, MITOCHONDRIAL"/>
    <property type="match status" value="1"/>
</dbReference>
<comment type="pathway">
    <text evidence="7">Porphyrin-containing compound metabolism; protoheme biosynthesis; protoheme from protoporphyrin-IX: step 1/1.</text>
</comment>
<dbReference type="RefSeq" id="WP_210759442.1">
    <property type="nucleotide sequence ID" value="NZ_CP060139.1"/>
</dbReference>
<dbReference type="CDD" id="cd03411">
    <property type="entry name" value="Ferrochelatase_N"/>
    <property type="match status" value="1"/>
</dbReference>
<evidence type="ECO:0000256" key="5">
    <source>
        <dbReference type="ARBA" id="ARBA00023244"/>
    </source>
</evidence>
<keyword evidence="7" id="KW-0963">Cytoplasm</keyword>
<dbReference type="PANTHER" id="PTHR11108">
    <property type="entry name" value="FERROCHELATASE"/>
    <property type="match status" value="1"/>
</dbReference>
<dbReference type="InterPro" id="IPR033644">
    <property type="entry name" value="Ferrochelatase_C"/>
</dbReference>
<evidence type="ECO:0000256" key="8">
    <source>
        <dbReference type="RuleBase" id="RU004185"/>
    </source>
</evidence>
<dbReference type="GO" id="GO:0005737">
    <property type="term" value="C:cytoplasm"/>
    <property type="evidence" value="ECO:0007669"/>
    <property type="project" value="UniProtKB-SubCell"/>
</dbReference>
<keyword evidence="10" id="KW-1185">Reference proteome</keyword>
<gene>
    <name evidence="7 9" type="primary">hemH</name>
    <name evidence="9" type="ORF">H4K34_03475</name>
</gene>